<evidence type="ECO:0000313" key="3">
    <source>
        <dbReference type="Proteomes" id="UP000759131"/>
    </source>
</evidence>
<evidence type="ECO:0000256" key="1">
    <source>
        <dbReference type="SAM" id="Phobius"/>
    </source>
</evidence>
<keyword evidence="1" id="KW-1133">Transmembrane helix</keyword>
<protein>
    <submittedName>
        <fullName evidence="2">Uncharacterized protein</fullName>
    </submittedName>
</protein>
<proteinExistence type="predicted"/>
<organism evidence="2">
    <name type="scientific">Medioppia subpectinata</name>
    <dbReference type="NCBI Taxonomy" id="1979941"/>
    <lineage>
        <taxon>Eukaryota</taxon>
        <taxon>Metazoa</taxon>
        <taxon>Ecdysozoa</taxon>
        <taxon>Arthropoda</taxon>
        <taxon>Chelicerata</taxon>
        <taxon>Arachnida</taxon>
        <taxon>Acari</taxon>
        <taxon>Acariformes</taxon>
        <taxon>Sarcoptiformes</taxon>
        <taxon>Oribatida</taxon>
        <taxon>Brachypylina</taxon>
        <taxon>Oppioidea</taxon>
        <taxon>Oppiidae</taxon>
        <taxon>Medioppia</taxon>
    </lineage>
</organism>
<reference evidence="2" key="1">
    <citation type="submission" date="2020-11" db="EMBL/GenBank/DDBJ databases">
        <authorList>
            <person name="Tran Van P."/>
        </authorList>
    </citation>
    <scope>NUCLEOTIDE SEQUENCE</scope>
</reference>
<feature type="transmembrane region" description="Helical" evidence="1">
    <location>
        <begin position="49"/>
        <end position="67"/>
    </location>
</feature>
<dbReference type="EMBL" id="CAJPIZ010001368">
    <property type="protein sequence ID" value="CAG2103371.1"/>
    <property type="molecule type" value="Genomic_DNA"/>
</dbReference>
<keyword evidence="1" id="KW-0812">Transmembrane</keyword>
<keyword evidence="3" id="KW-1185">Reference proteome</keyword>
<accession>A0A7R9PWI2</accession>
<dbReference type="Proteomes" id="UP000759131">
    <property type="component" value="Unassembled WGS sequence"/>
</dbReference>
<dbReference type="AlphaFoldDB" id="A0A7R9PWI2"/>
<name>A0A7R9PWI2_9ACAR</name>
<evidence type="ECO:0000313" key="2">
    <source>
        <dbReference type="EMBL" id="CAD7622941.1"/>
    </source>
</evidence>
<keyword evidence="1" id="KW-0472">Membrane</keyword>
<sequence>MSKVEKTVQKECLGKAGDMSKFKKVDLTKLEMRIGYTKKIIYQDTMSKAFILCMVTLIICCATRLVFAKGEISRQLCDAEKIDTDKATKVDKILQKECLEKADDMSKFKNVDMTNVGLKQMMIDVCAESYGKCIDELEKKDKKLHDEMEKVEKSIDQTEVKKLKKCALDLVLAEGEVRKLLCDAEKVDTDKVTKVVECLNNFRNKRSADMKALEEKAAVTVQKECIGKAGDISKFKKVDLTKHDLKQILIETCDEAYQKCSGELIQSTKTLQDALIKVGKSTDESESKKLTKCALDVLKK</sequence>
<dbReference type="EMBL" id="OC855943">
    <property type="protein sequence ID" value="CAD7622941.1"/>
    <property type="molecule type" value="Genomic_DNA"/>
</dbReference>
<gene>
    <name evidence="2" type="ORF">OSB1V03_LOCUS3402</name>
</gene>